<dbReference type="OrthoDB" id="9815559at2"/>
<reference evidence="2" key="1">
    <citation type="submission" date="2019-02" db="EMBL/GenBank/DDBJ databases">
        <title>Deep-cultivation of Planctomycetes and their phenomic and genomic characterization uncovers novel biology.</title>
        <authorList>
            <person name="Wiegand S."/>
            <person name="Jogler M."/>
            <person name="Boedeker C."/>
            <person name="Pinto D."/>
            <person name="Vollmers J."/>
            <person name="Rivas-Marin E."/>
            <person name="Kohn T."/>
            <person name="Peeters S.H."/>
            <person name="Heuer A."/>
            <person name="Rast P."/>
            <person name="Oberbeckmann S."/>
            <person name="Bunk B."/>
            <person name="Jeske O."/>
            <person name="Meyerdierks A."/>
            <person name="Storesund J.E."/>
            <person name="Kallscheuer N."/>
            <person name="Luecker S."/>
            <person name="Lage O.M."/>
            <person name="Pohl T."/>
            <person name="Merkel B.J."/>
            <person name="Hornburger P."/>
            <person name="Mueller R.-W."/>
            <person name="Bruemmer F."/>
            <person name="Labrenz M."/>
            <person name="Spormann A.M."/>
            <person name="Op den Camp H."/>
            <person name="Overmann J."/>
            <person name="Amann R."/>
            <person name="Jetten M.S.M."/>
            <person name="Mascher T."/>
            <person name="Medema M.H."/>
            <person name="Devos D.P."/>
            <person name="Kaster A.-K."/>
            <person name="Ovreas L."/>
            <person name="Rohde M."/>
            <person name="Galperin M.Y."/>
            <person name="Jogler C."/>
        </authorList>
    </citation>
    <scope>NUCLEOTIDE SEQUENCE [LARGE SCALE GENOMIC DNA]</scope>
    <source>
        <strain evidence="2">Pan97</strain>
    </source>
</reference>
<dbReference type="EMBL" id="CP036289">
    <property type="protein sequence ID" value="QDU73649.1"/>
    <property type="molecule type" value="Genomic_DNA"/>
</dbReference>
<proteinExistence type="predicted"/>
<dbReference type="PANTHER" id="PTHR42866:SF1">
    <property type="entry name" value="SPORE COAT POLYSACCHARIDE BIOSYNTHESIS PROTEIN SPSF"/>
    <property type="match status" value="1"/>
</dbReference>
<dbReference type="InterPro" id="IPR003329">
    <property type="entry name" value="Cytidylyl_trans"/>
</dbReference>
<evidence type="ECO:0000313" key="2">
    <source>
        <dbReference type="Proteomes" id="UP000318626"/>
    </source>
</evidence>
<dbReference type="InterPro" id="IPR029044">
    <property type="entry name" value="Nucleotide-diphossugar_trans"/>
</dbReference>
<dbReference type="SUPFAM" id="SSF53448">
    <property type="entry name" value="Nucleotide-diphospho-sugar transferases"/>
    <property type="match status" value="1"/>
</dbReference>
<gene>
    <name evidence="1" type="ORF">Pan97_06470</name>
</gene>
<dbReference type="Proteomes" id="UP000318626">
    <property type="component" value="Chromosome"/>
</dbReference>
<protein>
    <submittedName>
        <fullName evidence="1">3-deoxy-manno-octulosonate cytidylyltransferase</fullName>
    </submittedName>
</protein>
<keyword evidence="2" id="KW-1185">Reference proteome</keyword>
<sequence length="227" mass="25832">MNDSPPSQVGAVVLARTDSTRFPRKVFTDFMGQPMLGYLLERLTHCFPKQQIVVATSDRTIDDDITRFCEEYQVPCFRGDLNNVCHRAISAAKSQGWQWFARVNGDSPLFDESLTRRAIDVCLTKQLDLVTNLVPRSFPYGISSEIVRTSTLERMMPLAEECELEHVTKVLYEHLDSIHWENISLDEDVSSIRMTVDTPDDLRQLTERITRCGVGSSAVTFRDLIPT</sequence>
<dbReference type="RefSeq" id="WP_144970646.1">
    <property type="nucleotide sequence ID" value="NZ_CP036289.1"/>
</dbReference>
<name>A0A518C350_9BACT</name>
<dbReference type="GO" id="GO:0005829">
    <property type="term" value="C:cytosol"/>
    <property type="evidence" value="ECO:0007669"/>
    <property type="project" value="TreeGrafter"/>
</dbReference>
<keyword evidence="1" id="KW-0808">Transferase</keyword>
<evidence type="ECO:0000313" key="1">
    <source>
        <dbReference type="EMBL" id="QDU73649.1"/>
    </source>
</evidence>
<dbReference type="GO" id="GO:0016779">
    <property type="term" value="F:nucleotidyltransferase activity"/>
    <property type="evidence" value="ECO:0007669"/>
    <property type="project" value="UniProtKB-KW"/>
</dbReference>
<dbReference type="Gene3D" id="3.90.550.10">
    <property type="entry name" value="Spore Coat Polysaccharide Biosynthesis Protein SpsA, Chain A"/>
    <property type="match status" value="1"/>
</dbReference>
<organism evidence="1 2">
    <name type="scientific">Bremerella volcania</name>
    <dbReference type="NCBI Taxonomy" id="2527984"/>
    <lineage>
        <taxon>Bacteria</taxon>
        <taxon>Pseudomonadati</taxon>
        <taxon>Planctomycetota</taxon>
        <taxon>Planctomycetia</taxon>
        <taxon>Pirellulales</taxon>
        <taxon>Pirellulaceae</taxon>
        <taxon>Bremerella</taxon>
    </lineage>
</organism>
<keyword evidence="1" id="KW-0548">Nucleotidyltransferase</keyword>
<dbReference type="PANTHER" id="PTHR42866">
    <property type="entry name" value="3-DEOXY-MANNO-OCTULOSONATE CYTIDYLYLTRANSFERASE"/>
    <property type="match status" value="1"/>
</dbReference>
<accession>A0A518C350</accession>
<dbReference type="Pfam" id="PF02348">
    <property type="entry name" value="CTP_transf_3"/>
    <property type="match status" value="1"/>
</dbReference>
<dbReference type="KEGG" id="bvo:Pan97_06470"/>
<dbReference type="AlphaFoldDB" id="A0A518C350"/>